<keyword evidence="3 12" id="KW-0240">DNA-directed RNA polymerase</keyword>
<organism evidence="15 16">
    <name type="scientific">Patellaria atrata CBS 101060</name>
    <dbReference type="NCBI Taxonomy" id="1346257"/>
    <lineage>
        <taxon>Eukaryota</taxon>
        <taxon>Fungi</taxon>
        <taxon>Dikarya</taxon>
        <taxon>Ascomycota</taxon>
        <taxon>Pezizomycotina</taxon>
        <taxon>Dothideomycetes</taxon>
        <taxon>Dothideomycetes incertae sedis</taxon>
        <taxon>Patellariales</taxon>
        <taxon>Patellariaceae</taxon>
        <taxon>Patellaria</taxon>
    </lineage>
</organism>
<dbReference type="GO" id="GO:0006351">
    <property type="term" value="P:DNA-templated transcription"/>
    <property type="evidence" value="ECO:0007669"/>
    <property type="project" value="InterPro"/>
</dbReference>
<dbReference type="CDD" id="cd01435">
    <property type="entry name" value="RNAP_I_RPA1_N"/>
    <property type="match status" value="1"/>
</dbReference>
<dbReference type="Gene3D" id="2.40.40.20">
    <property type="match status" value="1"/>
</dbReference>
<proteinExistence type="inferred from homology"/>
<dbReference type="InterPro" id="IPR047107">
    <property type="entry name" value="DNA-dir_RNA_pol1_lsu_C"/>
</dbReference>
<comment type="caution">
    <text evidence="15">The sequence shown here is derived from an EMBL/GenBank/DDBJ whole genome shotgun (WGS) entry which is preliminary data.</text>
</comment>
<dbReference type="InterPro" id="IPR007080">
    <property type="entry name" value="RNA_pol_Rpb1_1"/>
</dbReference>
<dbReference type="SMART" id="SM00663">
    <property type="entry name" value="RPOLA_N"/>
    <property type="match status" value="1"/>
</dbReference>
<dbReference type="Gene3D" id="4.10.860.120">
    <property type="entry name" value="RNA polymerase II, clamp domain"/>
    <property type="match status" value="1"/>
</dbReference>
<dbReference type="FunFam" id="4.10.860.120:FF:000006">
    <property type="entry name" value="DNA-directed RNA polymerase subunit"/>
    <property type="match status" value="1"/>
</dbReference>
<sequence length="1712" mass="190563">MNISQPVASALSAVEFSFLPSEEIRALSVKRITNPSTFDSLLHPVPGGLYDSALGSFADHPCSTCKLGKFSCPGHCGHIELPQVVYHPTFMDQCLRLLRAKCVYCHRLQLSRIEVNRYVCKLRLIRHGLISEAQTIEDMQLKGMHTAEKGGDNVSESEEDARSLIESRNQFVKRTIREAGNSGLHTDWSGEKIETVAQERRQVIKEFLADITKPRKCATCRGISPGYRKDRYAKIFRKPLGEKARNAMIQGGFKAENPMLIYLRDHAPKKKEQQNGISVDEGVADMGSPLISSEDEDVEMQDVEGEGDIIAMEASNITSTNLKKEEAKQEFMSAGEVHAALSFLFERDQEVFALVYGSRPSFRSKKLSLVSADMFFIRTMLVPPNKYRPEAKTGEDEIAEAQANSLYKNVLMCCETMNQIHKEIHRDSAPATQYARKRGFDDLQNAWIHLQDAVNSLIDRDRNPVQGAAGKKNEDGIKQLLEKKEGLFRKHMMGKRVNFAARSVISPDPNIETNEIGVPPVFAKKLTYAEPVTNHNFYELKEAVINGPERWPGAVAIENENGQVIILAKKNAEERQALANQLLAPSDNHVSGARNKKVHRHLNNGDVVIMNRQPTLHKPSMMAHRAKVLPGEKTIRMHYANCKTYNADFDGDEMNMHFPQNEVARAEAVTIADTDHQYLSATAGEPLRGLIQDHISMGVWLTTRDTFYEREDYQQLLYAALRPEDGHTTSGHLIMDKPSIYKPRPLWTGKQVVSTVLKNIIPAGQMGLNLTSKSSTAADRWTVNGNEEGIVIFSDGEMMTGILDKKQIGPADNSIIHAVYETYGHTIAGRLLSVLGRLLTKLLHMRAFSCGVEDLILTGEGEFKRRQTLQDADHLGLRVGIKYVSLTKENPVSDDPELLRRLEEVLRDDTKHSGLDAVTNSQTATLSSSVTKVCLPNGLIKAFPKNQMQTMTGSGAKGSPVNANLISCNLGQQVLEGRRVPVMVSGKSLPCFRPFETSIRAGGYITDRFLTGIRPQEYFFHTMAGREGLIDTAVKTSRSGYLQRCLIKGMEGLNVHYDTSVRDSDGSMIQFLYGEDGLDVTKQRYLSNFKFMAENFKSLVESLDLVQNFDKVRCDEAVEWNKSAVKKFKKTADLAAMDPVTALYTPSRFAGSTSEEFYLSFKKYCDENKDGMFKDKKKSSQGKLSRKAFEAALYVNYLKSLVEAGEAVGVVAGQSVGEPSTQMTLNTFHLAGHSAKNVTLGIPRLREIVMTASANISTPSMTLFLNEELTKEHADRFAKGLSRLSLAEIIDKVTVTEIVGRGTAYALAKIYKIRLDFFPAEEYCNEYGIVVTDVMRTLEKKFCPDLQRLIRKELKKKGEEKTLKTAAKTDALPDIGASAGTIEQEAVRPDVENEAGDESDGGDDDATDNKQRANRAENVSYENPDEEEEAIAAHNFRESTPETDDEVDEGYGRSPRATSDADTASGSESEPDQIPDRPRKKCSARESAVECQVRILEKNADFKSFKFDHRSAGWCEISLEYDVETAKLLMLSLVEACCRKAVIQAIPGLTSCIASTEKNSQNEEKLVVVTEGTNLLAMRDYQDIINPHMIFTNDIAAMLRLYGVEACRATIVREMQAVFRSHSIDVDNRHLNLIGDVMTKGGGYRAFNRMGIRSSVSPFMKMSFETTVGFLKDAVLEEDWDDLRNPSARIVAGKLSGVGTGSFDILMPVRSV</sequence>
<protein>
    <recommendedName>
        <fullName evidence="12">DNA-directed RNA polymerase subunit</fullName>
        <ecNumber evidence="12">2.7.7.6</ecNumber>
    </recommendedName>
</protein>
<evidence type="ECO:0000256" key="9">
    <source>
        <dbReference type="ARBA" id="ARBA00023163"/>
    </source>
</evidence>
<dbReference type="GO" id="GO:0003899">
    <property type="term" value="F:DNA-directed RNA polymerase activity"/>
    <property type="evidence" value="ECO:0007669"/>
    <property type="project" value="UniProtKB-EC"/>
</dbReference>
<dbReference type="Gene3D" id="1.10.357.120">
    <property type="match status" value="1"/>
</dbReference>
<dbReference type="Gene3D" id="3.30.70.2850">
    <property type="match status" value="1"/>
</dbReference>
<evidence type="ECO:0000313" key="15">
    <source>
        <dbReference type="EMBL" id="KAF2835733.1"/>
    </source>
</evidence>
<evidence type="ECO:0000256" key="7">
    <source>
        <dbReference type="ARBA" id="ARBA00022833"/>
    </source>
</evidence>
<dbReference type="SUPFAM" id="SSF64484">
    <property type="entry name" value="beta and beta-prime subunits of DNA dependent RNA-polymerase"/>
    <property type="match status" value="1"/>
</dbReference>
<dbReference type="GO" id="GO:0005736">
    <property type="term" value="C:RNA polymerase I complex"/>
    <property type="evidence" value="ECO:0007669"/>
    <property type="project" value="TreeGrafter"/>
</dbReference>
<dbReference type="Proteomes" id="UP000799429">
    <property type="component" value="Unassembled WGS sequence"/>
</dbReference>
<dbReference type="InterPro" id="IPR038120">
    <property type="entry name" value="Rpb1_funnel_sf"/>
</dbReference>
<dbReference type="InterPro" id="IPR006592">
    <property type="entry name" value="RNA_pol_N"/>
</dbReference>
<dbReference type="FunFam" id="2.40.40.20:FF:000019">
    <property type="entry name" value="DNA-directed RNA polymerase II subunit RPB1"/>
    <property type="match status" value="1"/>
</dbReference>
<accession>A0A9P4S3T1</accession>
<comment type="similarity">
    <text evidence="2 12">Belongs to the RNA polymerase beta' chain family.</text>
</comment>
<dbReference type="InterPro" id="IPR042102">
    <property type="entry name" value="RNA_pol_Rpb1_3_sf"/>
</dbReference>
<evidence type="ECO:0000256" key="4">
    <source>
        <dbReference type="ARBA" id="ARBA00022679"/>
    </source>
</evidence>
<reference evidence="15" key="1">
    <citation type="journal article" date="2020" name="Stud. Mycol.">
        <title>101 Dothideomycetes genomes: a test case for predicting lifestyles and emergence of pathogens.</title>
        <authorList>
            <person name="Haridas S."/>
            <person name="Albert R."/>
            <person name="Binder M."/>
            <person name="Bloem J."/>
            <person name="Labutti K."/>
            <person name="Salamov A."/>
            <person name="Andreopoulos B."/>
            <person name="Baker S."/>
            <person name="Barry K."/>
            <person name="Bills G."/>
            <person name="Bluhm B."/>
            <person name="Cannon C."/>
            <person name="Castanera R."/>
            <person name="Culley D."/>
            <person name="Daum C."/>
            <person name="Ezra D."/>
            <person name="Gonzalez J."/>
            <person name="Henrissat B."/>
            <person name="Kuo A."/>
            <person name="Liang C."/>
            <person name="Lipzen A."/>
            <person name="Lutzoni F."/>
            <person name="Magnuson J."/>
            <person name="Mondo S."/>
            <person name="Nolan M."/>
            <person name="Ohm R."/>
            <person name="Pangilinan J."/>
            <person name="Park H.-J."/>
            <person name="Ramirez L."/>
            <person name="Alfaro M."/>
            <person name="Sun H."/>
            <person name="Tritt A."/>
            <person name="Yoshinaga Y."/>
            <person name="Zwiers L.-H."/>
            <person name="Turgeon B."/>
            <person name="Goodwin S."/>
            <person name="Spatafora J."/>
            <person name="Crous P."/>
            <person name="Grigoriev I."/>
        </authorList>
    </citation>
    <scope>NUCLEOTIDE SEQUENCE</scope>
    <source>
        <strain evidence="15">CBS 101060</strain>
    </source>
</reference>
<evidence type="ECO:0000259" key="14">
    <source>
        <dbReference type="SMART" id="SM00663"/>
    </source>
</evidence>
<dbReference type="Gene3D" id="1.10.150.390">
    <property type="match status" value="1"/>
</dbReference>
<dbReference type="Pfam" id="PF00623">
    <property type="entry name" value="RNA_pol_Rpb1_2"/>
    <property type="match status" value="1"/>
</dbReference>
<keyword evidence="5 12" id="KW-0548">Nucleotidyltransferase</keyword>
<dbReference type="InterPro" id="IPR045867">
    <property type="entry name" value="DNA-dir_RpoC_beta_prime"/>
</dbReference>
<dbReference type="InterPro" id="IPR000722">
    <property type="entry name" value="RNA_pol_asu"/>
</dbReference>
<feature type="domain" description="RNA polymerase N-terminal" evidence="14">
    <location>
        <begin position="373"/>
        <end position="702"/>
    </location>
</feature>
<dbReference type="InterPro" id="IPR044893">
    <property type="entry name" value="RNA_pol_Rpb1_clamp_domain"/>
</dbReference>
<keyword evidence="9 12" id="KW-0804">Transcription</keyword>
<dbReference type="GO" id="GO:0003677">
    <property type="term" value="F:DNA binding"/>
    <property type="evidence" value="ECO:0007669"/>
    <property type="project" value="InterPro"/>
</dbReference>
<dbReference type="PANTHER" id="PTHR19376">
    <property type="entry name" value="DNA-DIRECTED RNA POLYMERASE"/>
    <property type="match status" value="1"/>
</dbReference>
<keyword evidence="10" id="KW-0539">Nucleus</keyword>
<dbReference type="InterPro" id="IPR007083">
    <property type="entry name" value="RNA_pol_Rpb1_4"/>
</dbReference>
<feature type="compositionally biased region" description="Polar residues" evidence="13">
    <location>
        <begin position="1456"/>
        <end position="1468"/>
    </location>
</feature>
<dbReference type="Gene3D" id="3.30.1490.180">
    <property type="entry name" value="RNA polymerase ii"/>
    <property type="match status" value="1"/>
</dbReference>
<dbReference type="Pfam" id="PF05000">
    <property type="entry name" value="RNA_pol_Rpb1_4"/>
    <property type="match status" value="1"/>
</dbReference>
<dbReference type="EC" id="2.7.7.6" evidence="12"/>
<evidence type="ECO:0000256" key="6">
    <source>
        <dbReference type="ARBA" id="ARBA00022723"/>
    </source>
</evidence>
<comment type="function">
    <text evidence="12">DNA-dependent RNA polymerase catalyzes the transcription of DNA into RNA using the four ribonucleoside triphosphates as substrates.</text>
</comment>
<dbReference type="GO" id="GO:0046872">
    <property type="term" value="F:metal ion binding"/>
    <property type="evidence" value="ECO:0007669"/>
    <property type="project" value="UniProtKB-KW"/>
</dbReference>
<evidence type="ECO:0000256" key="3">
    <source>
        <dbReference type="ARBA" id="ARBA00022478"/>
    </source>
</evidence>
<keyword evidence="8" id="KW-0460">Magnesium</keyword>
<dbReference type="CDD" id="cd02735">
    <property type="entry name" value="RNAP_I_Rpa1_C"/>
    <property type="match status" value="1"/>
</dbReference>
<name>A0A9P4S3T1_9PEZI</name>
<dbReference type="Gene3D" id="1.10.274.100">
    <property type="entry name" value="RNA polymerase Rpb1, domain 3"/>
    <property type="match status" value="1"/>
</dbReference>
<feature type="region of interest" description="Disordered" evidence="13">
    <location>
        <begin position="1374"/>
        <end position="1482"/>
    </location>
</feature>
<dbReference type="OrthoDB" id="270392at2759"/>
<evidence type="ECO:0000256" key="10">
    <source>
        <dbReference type="ARBA" id="ARBA00023242"/>
    </source>
</evidence>
<evidence type="ECO:0000256" key="12">
    <source>
        <dbReference type="RuleBase" id="RU004279"/>
    </source>
</evidence>
<dbReference type="PANTHER" id="PTHR19376:SF11">
    <property type="entry name" value="DNA-DIRECTED RNA POLYMERASE I SUBUNIT RPA1"/>
    <property type="match status" value="1"/>
</dbReference>
<keyword evidence="16" id="KW-1185">Reference proteome</keyword>
<dbReference type="InterPro" id="IPR007066">
    <property type="entry name" value="RNA_pol_Rpb1_3"/>
</dbReference>
<dbReference type="Pfam" id="PF04983">
    <property type="entry name" value="RNA_pol_Rpb1_3"/>
    <property type="match status" value="1"/>
</dbReference>
<evidence type="ECO:0000256" key="5">
    <source>
        <dbReference type="ARBA" id="ARBA00022695"/>
    </source>
</evidence>
<dbReference type="EMBL" id="MU006107">
    <property type="protein sequence ID" value="KAF2835733.1"/>
    <property type="molecule type" value="Genomic_DNA"/>
</dbReference>
<evidence type="ECO:0000313" key="16">
    <source>
        <dbReference type="Proteomes" id="UP000799429"/>
    </source>
</evidence>
<dbReference type="Pfam" id="PF04998">
    <property type="entry name" value="RNA_pol_Rpb1_5"/>
    <property type="match status" value="1"/>
</dbReference>
<comment type="catalytic activity">
    <reaction evidence="11 12">
        <text>RNA(n) + a ribonucleoside 5'-triphosphate = RNA(n+1) + diphosphate</text>
        <dbReference type="Rhea" id="RHEA:21248"/>
        <dbReference type="Rhea" id="RHEA-COMP:14527"/>
        <dbReference type="Rhea" id="RHEA-COMP:17342"/>
        <dbReference type="ChEBI" id="CHEBI:33019"/>
        <dbReference type="ChEBI" id="CHEBI:61557"/>
        <dbReference type="ChEBI" id="CHEBI:140395"/>
        <dbReference type="EC" id="2.7.7.6"/>
    </reaction>
</comment>
<dbReference type="InterPro" id="IPR015699">
    <property type="entry name" value="DNA-dir_RNA_pol1_lsu_N"/>
</dbReference>
<evidence type="ECO:0000256" key="1">
    <source>
        <dbReference type="ARBA" id="ARBA00004123"/>
    </source>
</evidence>
<keyword evidence="4 12" id="KW-0808">Transferase</keyword>
<keyword evidence="6" id="KW-0479">Metal-binding</keyword>
<dbReference type="InterPro" id="IPR007081">
    <property type="entry name" value="RNA_pol_Rpb1_5"/>
</dbReference>
<gene>
    <name evidence="15" type="ORF">M501DRAFT_997907</name>
</gene>
<dbReference type="Pfam" id="PF04997">
    <property type="entry name" value="RNA_pol_Rpb1_1"/>
    <property type="match status" value="1"/>
</dbReference>
<evidence type="ECO:0000256" key="2">
    <source>
        <dbReference type="ARBA" id="ARBA00006460"/>
    </source>
</evidence>
<feature type="compositionally biased region" description="Acidic residues" evidence="13">
    <location>
        <begin position="1392"/>
        <end position="1406"/>
    </location>
</feature>
<dbReference type="FunFam" id="1.10.274.100:FF:000006">
    <property type="entry name" value="DNA-directed RNA polymerase subunit"/>
    <property type="match status" value="1"/>
</dbReference>
<comment type="subcellular location">
    <subcellularLocation>
        <location evidence="1">Nucleus</location>
    </subcellularLocation>
</comment>
<keyword evidence="7" id="KW-0862">Zinc</keyword>
<evidence type="ECO:0000256" key="8">
    <source>
        <dbReference type="ARBA" id="ARBA00022842"/>
    </source>
</evidence>
<dbReference type="FunFam" id="3.30.1490.180:FF:000003">
    <property type="entry name" value="DNA-directed RNA polymerase subunit"/>
    <property type="match status" value="1"/>
</dbReference>
<evidence type="ECO:0000256" key="11">
    <source>
        <dbReference type="ARBA" id="ARBA00048552"/>
    </source>
</evidence>
<dbReference type="Gene3D" id="1.10.132.30">
    <property type="match status" value="1"/>
</dbReference>
<evidence type="ECO:0000256" key="13">
    <source>
        <dbReference type="SAM" id="MobiDB-lite"/>
    </source>
</evidence>